<feature type="transmembrane region" description="Helical" evidence="1">
    <location>
        <begin position="58"/>
        <end position="81"/>
    </location>
</feature>
<organism evidence="2 3">
    <name type="scientific">Mesomycoplasma hyopneumoniae (strain 7448)</name>
    <name type="common">Mycoplasma hyopneumoniae</name>
    <dbReference type="NCBI Taxonomy" id="262722"/>
    <lineage>
        <taxon>Bacteria</taxon>
        <taxon>Bacillati</taxon>
        <taxon>Mycoplasmatota</taxon>
        <taxon>Mycoplasmoidales</taxon>
        <taxon>Metamycoplasmataceae</taxon>
        <taxon>Mesomycoplasma</taxon>
    </lineage>
</organism>
<dbReference type="AlphaFoldDB" id="Q4A8Z5"/>
<keyword evidence="1" id="KW-1133">Transmembrane helix</keyword>
<evidence type="ECO:0000256" key="1">
    <source>
        <dbReference type="SAM" id="Phobius"/>
    </source>
</evidence>
<dbReference type="KEGG" id="mhp:MHP7448_0017"/>
<evidence type="ECO:0000313" key="2">
    <source>
        <dbReference type="EMBL" id="AAZ53394.1"/>
    </source>
</evidence>
<feature type="transmembrane region" description="Helical" evidence="1">
    <location>
        <begin position="201"/>
        <end position="222"/>
    </location>
</feature>
<keyword evidence="1" id="KW-0472">Membrane</keyword>
<dbReference type="HOGENOM" id="CLU_1132609_0_0_14"/>
<dbReference type="EMBL" id="AE017244">
    <property type="protein sequence ID" value="AAZ53394.1"/>
    <property type="molecule type" value="Genomic_DNA"/>
</dbReference>
<feature type="transmembrane region" description="Helical" evidence="1">
    <location>
        <begin position="166"/>
        <end position="189"/>
    </location>
</feature>
<name>Q4A8Z5_MESH7</name>
<gene>
    <name evidence="2" type="ordered locus">MHP7448_0017</name>
</gene>
<keyword evidence="1" id="KW-0812">Transmembrane</keyword>
<evidence type="ECO:0000313" key="3">
    <source>
        <dbReference type="Proteomes" id="UP000000553"/>
    </source>
</evidence>
<proteinExistence type="predicted"/>
<dbReference type="Proteomes" id="UP000000553">
    <property type="component" value="Chromosome"/>
</dbReference>
<feature type="transmembrane region" description="Helical" evidence="1">
    <location>
        <begin position="21"/>
        <end position="52"/>
    </location>
</feature>
<sequence length="267" mass="32197">MLNKFIYIYYHPVTRMKATLLLFRLLFLKPLFLFICFLLLIFFLVTLFLQLILIDKLFILRILMFSSIFFLAFFIILRYIWFILRYKKEGLNLSNAELATKYPKFYRIQNEKDYLKHVPILISGYLIWLQNKLMTVADKFDNYEGDLEEKNNFLYKIHLKYYIFELFLTLVIILSSTFLFAIFITSIFISKSNDLPLIKNIIFIPIAFFGLGILLFLSTFLIKYSRTNLVFLSENLLSNSIEKCKNYYKKTFFQFYFPKKGKHKNFN</sequence>
<reference evidence="2 3" key="1">
    <citation type="journal article" date="2005" name="J. Bacteriol.">
        <title>Swine and poultry pathogens: the complete genome sequences of two strains of Mycoplasma hyopneumoniae and a strain of Mycoplasma synoviae.</title>
        <authorList>
            <person name="Vasconcelos A.T."/>
            <person name="Ferreira H.B."/>
            <person name="Bizarro C.V."/>
            <person name="Bonatto S.L."/>
            <person name="Carvalho M.O."/>
            <person name="Pinto P.M."/>
            <person name="Almeida D.F."/>
            <person name="Almeida L.G."/>
            <person name="Almeida R."/>
            <person name="Alves-Filho L."/>
            <person name="Assuncao E.N."/>
            <person name="Azevedo V.A."/>
            <person name="Bogo M.R."/>
            <person name="Brigido M.M."/>
            <person name="Brocchi M."/>
            <person name="Burity H.A."/>
            <person name="Camargo A.A."/>
            <person name="Camargo S.S."/>
            <person name="Carepo M.S."/>
            <person name="Carraro D.M."/>
            <person name="de Mattos Cascardo J.C."/>
            <person name="Castro L.A."/>
            <person name="Cavalcanti G."/>
            <person name="Chemale G."/>
            <person name="Collevatti R.G."/>
            <person name="Cunha C.W."/>
            <person name="Dallagiovanna B."/>
            <person name="Dambros B.P."/>
            <person name="Dellagostin O.A."/>
            <person name="Falcao C."/>
            <person name="Fantinatti-Garboggini F."/>
            <person name="Felipe M.S."/>
            <person name="Fiorentin L."/>
            <person name="Franco G.R."/>
            <person name="Freitas N.S."/>
            <person name="Frias D."/>
            <person name="Grangeiro T.B."/>
            <person name="Grisard E.C."/>
            <person name="Guimaraes C.T."/>
            <person name="Hungria M."/>
            <person name="Jardim S.N."/>
            <person name="Krieger M.A."/>
            <person name="Laurino J.P."/>
            <person name="Lima L.F."/>
            <person name="Lopes M.I."/>
            <person name="Loreto E.L."/>
            <person name="Madeira H.M."/>
            <person name="Manfio G.P."/>
            <person name="Maranhao A.Q."/>
            <person name="Martinkovics C.T."/>
            <person name="Medeiros S.R."/>
            <person name="Moreira M.A."/>
            <person name="Neiva M."/>
            <person name="Ramalho-Neto C.E."/>
            <person name="Nicolas M.F."/>
            <person name="Oliveira S.C."/>
            <person name="Paixao R.F."/>
            <person name="Pedrosa F.O."/>
            <person name="Pena S.D."/>
            <person name="Pereira M."/>
            <person name="Pereira-Ferrari L."/>
            <person name="Piffer I."/>
            <person name="Pinto L.S."/>
            <person name="Potrich D.P."/>
            <person name="Salim A.C."/>
            <person name="Santos F.R."/>
            <person name="Schmitt R."/>
            <person name="Schneider M.P."/>
            <person name="Schrank A."/>
            <person name="Schrank I.S."/>
            <person name="Schuck A.F."/>
            <person name="Seuanez H.N."/>
            <person name="Silva D.W."/>
            <person name="Silva R."/>
            <person name="Silva S.C."/>
            <person name="Soares C.M."/>
            <person name="Souza K.R."/>
            <person name="Souza R.C."/>
            <person name="Staats C.C."/>
            <person name="Steffens M.B."/>
            <person name="Teixeira S.M."/>
            <person name="Urmenyi T.P."/>
            <person name="Vainstein M.H."/>
            <person name="Zuccherato L.W."/>
            <person name="Simpson A.J."/>
            <person name="Zaha A."/>
        </authorList>
    </citation>
    <scope>NUCLEOTIDE SEQUENCE [LARGE SCALE GENOMIC DNA]</scope>
    <source>
        <strain evidence="2 3">7448</strain>
    </source>
</reference>
<accession>Q4A8Z5</accession>
<protein>
    <submittedName>
        <fullName evidence="2">Uncharacterized protein</fullName>
    </submittedName>
</protein>